<feature type="transmembrane region" description="Helical" evidence="4">
    <location>
        <begin position="484"/>
        <end position="503"/>
    </location>
</feature>
<feature type="compositionally biased region" description="Basic and acidic residues" evidence="3">
    <location>
        <begin position="16"/>
        <end position="41"/>
    </location>
</feature>
<dbReference type="Pfam" id="PF03323">
    <property type="entry name" value="GerA"/>
    <property type="match status" value="1"/>
</dbReference>
<evidence type="ECO:0000313" key="6">
    <source>
        <dbReference type="Proteomes" id="UP000183997"/>
    </source>
</evidence>
<organism evidence="5 6">
    <name type="scientific">Desulforamulus aeronauticus DSM 10349</name>
    <dbReference type="NCBI Taxonomy" id="1121421"/>
    <lineage>
        <taxon>Bacteria</taxon>
        <taxon>Bacillati</taxon>
        <taxon>Bacillota</taxon>
        <taxon>Clostridia</taxon>
        <taxon>Eubacteriales</taxon>
        <taxon>Peptococcaceae</taxon>
        <taxon>Desulforamulus</taxon>
    </lineage>
</organism>
<reference evidence="6" key="1">
    <citation type="submission" date="2016-11" db="EMBL/GenBank/DDBJ databases">
        <authorList>
            <person name="Varghese N."/>
            <person name="Submissions S."/>
        </authorList>
    </citation>
    <scope>NUCLEOTIDE SEQUENCE [LARGE SCALE GENOMIC DNA]</scope>
    <source>
        <strain evidence="6">DSM 10349</strain>
    </source>
</reference>
<accession>A0A1M6NGX8</accession>
<keyword evidence="4" id="KW-0812">Transmembrane</keyword>
<protein>
    <submittedName>
        <fullName evidence="5">Spore germination protein KA</fullName>
    </submittedName>
</protein>
<dbReference type="STRING" id="1121421.SAMN02745123_00124"/>
<name>A0A1M6NGX8_9FIRM</name>
<feature type="region of interest" description="Disordered" evidence="3">
    <location>
        <begin position="15"/>
        <end position="114"/>
    </location>
</feature>
<dbReference type="EMBL" id="FRAR01000004">
    <property type="protein sequence ID" value="SHJ94864.1"/>
    <property type="molecule type" value="Genomic_DNA"/>
</dbReference>
<dbReference type="InterPro" id="IPR050768">
    <property type="entry name" value="UPF0353/GerABKA_families"/>
</dbReference>
<evidence type="ECO:0000256" key="3">
    <source>
        <dbReference type="SAM" id="MobiDB-lite"/>
    </source>
</evidence>
<dbReference type="InterPro" id="IPR004995">
    <property type="entry name" value="Spore_Ger"/>
</dbReference>
<dbReference type="GO" id="GO:0009847">
    <property type="term" value="P:spore germination"/>
    <property type="evidence" value="ECO:0007669"/>
    <property type="project" value="InterPro"/>
</dbReference>
<dbReference type="OrthoDB" id="1726708at2"/>
<feature type="transmembrane region" description="Helical" evidence="4">
    <location>
        <begin position="509"/>
        <end position="530"/>
    </location>
</feature>
<feature type="compositionally biased region" description="Basic and acidic residues" evidence="3">
    <location>
        <begin position="67"/>
        <end position="114"/>
    </location>
</feature>
<evidence type="ECO:0000313" key="5">
    <source>
        <dbReference type="EMBL" id="SHJ94864.1"/>
    </source>
</evidence>
<dbReference type="RefSeq" id="WP_072910341.1">
    <property type="nucleotide sequence ID" value="NZ_FRAR01000004.1"/>
</dbReference>
<feature type="transmembrane region" description="Helical" evidence="4">
    <location>
        <begin position="417"/>
        <end position="439"/>
    </location>
</feature>
<comment type="similarity">
    <text evidence="1">Belongs to the GerABKA family.</text>
</comment>
<dbReference type="PANTHER" id="PTHR22550">
    <property type="entry name" value="SPORE GERMINATION PROTEIN"/>
    <property type="match status" value="1"/>
</dbReference>
<dbReference type="GO" id="GO:0016020">
    <property type="term" value="C:membrane"/>
    <property type="evidence" value="ECO:0007669"/>
    <property type="project" value="InterPro"/>
</dbReference>
<keyword evidence="6" id="KW-1185">Reference proteome</keyword>
<gene>
    <name evidence="5" type="ORF">SAMN02745123_00124</name>
</gene>
<evidence type="ECO:0000256" key="4">
    <source>
        <dbReference type="SAM" id="Phobius"/>
    </source>
</evidence>
<dbReference type="Proteomes" id="UP000183997">
    <property type="component" value="Unassembled WGS sequence"/>
</dbReference>
<evidence type="ECO:0000256" key="1">
    <source>
        <dbReference type="ARBA" id="ARBA00005278"/>
    </source>
</evidence>
<keyword evidence="2 4" id="KW-0472">Membrane</keyword>
<proteinExistence type="inferred from homology"/>
<feature type="transmembrane region" description="Helical" evidence="4">
    <location>
        <begin position="542"/>
        <end position="562"/>
    </location>
</feature>
<keyword evidence="4" id="KW-1133">Transmembrane helix</keyword>
<dbReference type="AlphaFoldDB" id="A0A1M6NGX8"/>
<dbReference type="PANTHER" id="PTHR22550:SF5">
    <property type="entry name" value="LEUCINE ZIPPER PROTEIN 4"/>
    <property type="match status" value="1"/>
</dbReference>
<evidence type="ECO:0000256" key="2">
    <source>
        <dbReference type="ARBA" id="ARBA00023136"/>
    </source>
</evidence>
<sequence length="633" mass="71975">MNWWKELKQTLTYKPNSDREGFVLKETPKERAMLKKDRQVETDQPEDSNAAKEEAAKPQPKNRSRLKRPERVTGREGSKQKQTKTEEKKKEPSSAKEDRNFGQKHENTTTDLRKPLKIYQAQEDQDPDQVSPYLEVNQKRIEEIYDIPNNKDFIIREFTIAVVPPVKAFAIFMEGMSDKASINTYVLQPLMLFSNFQPTVDGYLIDHIERRVLIGNQVNVHHKFEQIVAGVNFGSTAVFVEGCDQALLVETKGWEHRGIFYPVNEQVIRGPQEAFNETLRTNTGLIRKQIRSAKLTTEMVKVGETTHRDVAIMYLRDVVNPKLLKEVKRRIESLQVDGIVDSGILEQYLEERPWNIAPQVMATERPDRVAFHILRGKIAILLDGSPYALVVPTTMFDQLHTMDDYFLRPLYGTFLRLIRTVAFYISFLTPGIYLSIVLFHKEMVPTELLLAIAGAREKVPFPSLVEVIIMEVSFELIREAGLRVPGAVGNTIGIVGALILGQAAVEANIVSPILIIVVAVTGLSSFAVPYYSLQFSLRIIRFAYIFLGAALGFVGIIFGLFVQMHMLSSLKSFGVPYLAPMSPTTDSTGDVVLRKPVFSWEKRPDYLNTQQEQFQPNIARGWVKESSKRKRKS</sequence>